<accession>A0ABP8B7K6</accession>
<dbReference type="InterPro" id="IPR021660">
    <property type="entry name" value="DUF3253"/>
</dbReference>
<evidence type="ECO:0000313" key="2">
    <source>
        <dbReference type="Proteomes" id="UP001501772"/>
    </source>
</evidence>
<dbReference type="EMBL" id="BAABBY010000002">
    <property type="protein sequence ID" value="GAA4199931.1"/>
    <property type="molecule type" value="Genomic_DNA"/>
</dbReference>
<organism evidence="1 2">
    <name type="scientific">Pedobacter jeongneungensis</name>
    <dbReference type="NCBI Taxonomy" id="947309"/>
    <lineage>
        <taxon>Bacteria</taxon>
        <taxon>Pseudomonadati</taxon>
        <taxon>Bacteroidota</taxon>
        <taxon>Sphingobacteriia</taxon>
        <taxon>Sphingobacteriales</taxon>
        <taxon>Sphingobacteriaceae</taxon>
        <taxon>Pedobacter</taxon>
    </lineage>
</organism>
<dbReference type="InterPro" id="IPR036388">
    <property type="entry name" value="WH-like_DNA-bd_sf"/>
</dbReference>
<name>A0ABP8B7K6_9SPHI</name>
<dbReference type="Proteomes" id="UP001501772">
    <property type="component" value="Unassembled WGS sequence"/>
</dbReference>
<dbReference type="Pfam" id="PF11625">
    <property type="entry name" value="DUF3253"/>
    <property type="match status" value="1"/>
</dbReference>
<evidence type="ECO:0000313" key="1">
    <source>
        <dbReference type="EMBL" id="GAA4199931.1"/>
    </source>
</evidence>
<keyword evidence="2" id="KW-1185">Reference proteome</keyword>
<dbReference type="Gene3D" id="1.10.10.10">
    <property type="entry name" value="Winged helix-like DNA-binding domain superfamily/Winged helix DNA-binding domain"/>
    <property type="match status" value="1"/>
</dbReference>
<dbReference type="SUPFAM" id="SSF46785">
    <property type="entry name" value="Winged helix' DNA-binding domain"/>
    <property type="match status" value="1"/>
</dbReference>
<comment type="caution">
    <text evidence="1">The sequence shown here is derived from an EMBL/GenBank/DDBJ whole genome shotgun (WGS) entry which is preliminary data.</text>
</comment>
<proteinExistence type="predicted"/>
<gene>
    <name evidence="1" type="ORF">GCM10022289_11030</name>
</gene>
<dbReference type="InterPro" id="IPR036390">
    <property type="entry name" value="WH_DNA-bd_sf"/>
</dbReference>
<protein>
    <submittedName>
        <fullName evidence="1">DUF3253 domain-containing protein</fullName>
    </submittedName>
</protein>
<reference evidence="2" key="1">
    <citation type="journal article" date="2019" name="Int. J. Syst. Evol. Microbiol.">
        <title>The Global Catalogue of Microorganisms (GCM) 10K type strain sequencing project: providing services to taxonomists for standard genome sequencing and annotation.</title>
        <authorList>
            <consortium name="The Broad Institute Genomics Platform"/>
            <consortium name="The Broad Institute Genome Sequencing Center for Infectious Disease"/>
            <person name="Wu L."/>
            <person name="Ma J."/>
        </authorList>
    </citation>
    <scope>NUCLEOTIDE SEQUENCE [LARGE SCALE GENOMIC DNA]</scope>
    <source>
        <strain evidence="2">JCM 17626</strain>
    </source>
</reference>
<sequence length="85" mass="9586">MLMDQQPDIKATILEMAMLRGHEKSTCPSEIARLLFPGHWRAHMSAVREEAIALQKQGLVLITQKGEPVDIKKIKGPIRIKISDK</sequence>